<keyword evidence="7" id="KW-0411">Iron-sulfur</keyword>
<proteinExistence type="predicted"/>
<evidence type="ECO:0000256" key="2">
    <source>
        <dbReference type="ARBA" id="ARBA00022603"/>
    </source>
</evidence>
<sequence length="478" mass="55689">MIKLKVLLIYPPFPFGRGMASIMCSPPLNLLTLAGAVPEHNVDILDLNVDNSYGLKKMEEKLLKYDLVGITCMSATFRMALNLCKLAKKIGIPTLIGGFHPTLDPSIIDKFDSIDMLVRGEGEITFKELLSGKPKKEILGLSYRENGKVYHNPERPFIKNLDELPFPRNDLVNRKPYHYLWIPVWVCETSRGCPFTCRFCCVNKFYKWSYRTKSPERVIKELYQIPQKSKLVFFVDDNFTLNKKRIMRICKLLQKTRLNKKLVFVCQSRVDDIANNPDMVEEMHKSGFICFFIGFESFKQVALDRMNKGYTLDKVKKCVELCHENGIMVFGSFIIGNIGETKEDTRKTFNLMKELDLDFIMTMPITPFPGTELTTEAIEKGWMDKDLKWEKIKSGEAKPIMRTPDLTTDDIQQLLSESYRSFYNDTKFLIRKYVIKNQFWSNPNFKWTRKFAYKFFKNGITKFVLRLDKIVDEAYLTT</sequence>
<dbReference type="PROSITE" id="PS51918">
    <property type="entry name" value="RADICAL_SAM"/>
    <property type="match status" value="1"/>
</dbReference>
<dbReference type="PANTHER" id="PTHR43409:SF7">
    <property type="entry name" value="BLL1977 PROTEIN"/>
    <property type="match status" value="1"/>
</dbReference>
<keyword evidence="3" id="KW-0808">Transferase</keyword>
<keyword evidence="6" id="KW-0408">Iron</keyword>
<dbReference type="SFLD" id="SFLDG01123">
    <property type="entry name" value="methyltransferase_(Class_B)"/>
    <property type="match status" value="1"/>
</dbReference>
<evidence type="ECO:0000256" key="3">
    <source>
        <dbReference type="ARBA" id="ARBA00022679"/>
    </source>
</evidence>
<evidence type="ECO:0000256" key="7">
    <source>
        <dbReference type="ARBA" id="ARBA00023014"/>
    </source>
</evidence>
<dbReference type="GO" id="GO:0046872">
    <property type="term" value="F:metal ion binding"/>
    <property type="evidence" value="ECO:0007669"/>
    <property type="project" value="UniProtKB-KW"/>
</dbReference>
<keyword evidence="2" id="KW-0489">Methyltransferase</keyword>
<keyword evidence="5" id="KW-0479">Metal-binding</keyword>
<dbReference type="PROSITE" id="PS51332">
    <property type="entry name" value="B12_BINDING"/>
    <property type="match status" value="1"/>
</dbReference>
<evidence type="ECO:0000256" key="6">
    <source>
        <dbReference type="ARBA" id="ARBA00023004"/>
    </source>
</evidence>
<dbReference type="Pfam" id="PF04055">
    <property type="entry name" value="Radical_SAM"/>
    <property type="match status" value="1"/>
</dbReference>
<dbReference type="GO" id="GO:0031419">
    <property type="term" value="F:cobalamin binding"/>
    <property type="evidence" value="ECO:0007669"/>
    <property type="project" value="InterPro"/>
</dbReference>
<dbReference type="GO" id="GO:0051539">
    <property type="term" value="F:4 iron, 4 sulfur cluster binding"/>
    <property type="evidence" value="ECO:0007669"/>
    <property type="project" value="UniProtKB-KW"/>
</dbReference>
<evidence type="ECO:0000259" key="9">
    <source>
        <dbReference type="PROSITE" id="PS51918"/>
    </source>
</evidence>
<dbReference type="InterPro" id="IPR023404">
    <property type="entry name" value="rSAM_horseshoe"/>
</dbReference>
<dbReference type="Pfam" id="PF02310">
    <property type="entry name" value="B12-binding"/>
    <property type="match status" value="1"/>
</dbReference>
<dbReference type="SFLD" id="SFLDG01082">
    <property type="entry name" value="B12-binding_domain_containing"/>
    <property type="match status" value="1"/>
</dbReference>
<dbReference type="Gene3D" id="3.40.50.280">
    <property type="entry name" value="Cobalamin-binding domain"/>
    <property type="match status" value="1"/>
</dbReference>
<evidence type="ECO:0000256" key="1">
    <source>
        <dbReference type="ARBA" id="ARBA00001966"/>
    </source>
</evidence>
<organism evidence="10">
    <name type="scientific">marine sediment metagenome</name>
    <dbReference type="NCBI Taxonomy" id="412755"/>
    <lineage>
        <taxon>unclassified sequences</taxon>
        <taxon>metagenomes</taxon>
        <taxon>ecological metagenomes</taxon>
    </lineage>
</organism>
<reference evidence="10" key="1">
    <citation type="journal article" date="2015" name="Nature">
        <title>Complex archaea that bridge the gap between prokaryotes and eukaryotes.</title>
        <authorList>
            <person name="Spang A."/>
            <person name="Saw J.H."/>
            <person name="Jorgensen S.L."/>
            <person name="Zaremba-Niedzwiedzka K."/>
            <person name="Martijn J."/>
            <person name="Lind A.E."/>
            <person name="van Eijk R."/>
            <person name="Schleper C."/>
            <person name="Guy L."/>
            <person name="Ettema T.J."/>
        </authorList>
    </citation>
    <scope>NUCLEOTIDE SEQUENCE</scope>
</reference>
<dbReference type="AlphaFoldDB" id="A0A0F9QFE8"/>
<keyword evidence="4" id="KW-0949">S-adenosyl-L-methionine</keyword>
<dbReference type="CDD" id="cd01335">
    <property type="entry name" value="Radical_SAM"/>
    <property type="match status" value="1"/>
</dbReference>
<comment type="cofactor">
    <cofactor evidence="1">
        <name>[4Fe-4S] cluster</name>
        <dbReference type="ChEBI" id="CHEBI:49883"/>
    </cofactor>
</comment>
<dbReference type="SMART" id="SM00729">
    <property type="entry name" value="Elp3"/>
    <property type="match status" value="1"/>
</dbReference>
<dbReference type="PANTHER" id="PTHR43409">
    <property type="entry name" value="ANAEROBIC MAGNESIUM-PROTOPORPHYRIN IX MONOMETHYL ESTER CYCLASE-RELATED"/>
    <property type="match status" value="1"/>
</dbReference>
<evidence type="ECO:0000256" key="5">
    <source>
        <dbReference type="ARBA" id="ARBA00022723"/>
    </source>
</evidence>
<gene>
    <name evidence="10" type="ORF">LCGC14_0780680</name>
</gene>
<dbReference type="GO" id="GO:0003824">
    <property type="term" value="F:catalytic activity"/>
    <property type="evidence" value="ECO:0007669"/>
    <property type="project" value="InterPro"/>
</dbReference>
<dbReference type="SUPFAM" id="SSF102114">
    <property type="entry name" value="Radical SAM enzymes"/>
    <property type="match status" value="1"/>
</dbReference>
<dbReference type="SFLD" id="SFLDS00029">
    <property type="entry name" value="Radical_SAM"/>
    <property type="match status" value="1"/>
</dbReference>
<feature type="domain" description="B12-binding" evidence="8">
    <location>
        <begin position="3"/>
        <end position="140"/>
    </location>
</feature>
<evidence type="ECO:0000259" key="8">
    <source>
        <dbReference type="PROSITE" id="PS51332"/>
    </source>
</evidence>
<evidence type="ECO:0000313" key="10">
    <source>
        <dbReference type="EMBL" id="KKN35727.1"/>
    </source>
</evidence>
<dbReference type="InterPro" id="IPR007197">
    <property type="entry name" value="rSAM"/>
</dbReference>
<feature type="domain" description="Radical SAM core" evidence="9">
    <location>
        <begin position="179"/>
        <end position="409"/>
    </location>
</feature>
<dbReference type="InterPro" id="IPR034466">
    <property type="entry name" value="Methyltransferase_Class_B"/>
</dbReference>
<accession>A0A0F9QFE8</accession>
<dbReference type="InterPro" id="IPR006158">
    <property type="entry name" value="Cobalamin-bd"/>
</dbReference>
<dbReference type="InterPro" id="IPR006638">
    <property type="entry name" value="Elp3/MiaA/NifB-like_rSAM"/>
</dbReference>
<dbReference type="InterPro" id="IPR058240">
    <property type="entry name" value="rSAM_sf"/>
</dbReference>
<dbReference type="InterPro" id="IPR051198">
    <property type="entry name" value="BchE-like"/>
</dbReference>
<dbReference type="Gene3D" id="3.80.30.20">
    <property type="entry name" value="tm_1862 like domain"/>
    <property type="match status" value="1"/>
</dbReference>
<dbReference type="CDD" id="cd02068">
    <property type="entry name" value="radical_SAM_B12_BD"/>
    <property type="match status" value="1"/>
</dbReference>
<protein>
    <submittedName>
        <fullName evidence="10">Uncharacterized protein</fullName>
    </submittedName>
</protein>
<name>A0A0F9QFE8_9ZZZZ</name>
<comment type="caution">
    <text evidence="10">The sequence shown here is derived from an EMBL/GenBank/DDBJ whole genome shotgun (WGS) entry which is preliminary data.</text>
</comment>
<dbReference type="EMBL" id="LAZR01002016">
    <property type="protein sequence ID" value="KKN35727.1"/>
    <property type="molecule type" value="Genomic_DNA"/>
</dbReference>
<evidence type="ECO:0000256" key="4">
    <source>
        <dbReference type="ARBA" id="ARBA00022691"/>
    </source>
</evidence>